<proteinExistence type="predicted"/>
<name>A0ABD2MM39_9CUCU</name>
<keyword evidence="2" id="KW-1185">Reference proteome</keyword>
<dbReference type="AlphaFoldDB" id="A0ABD2MM39"/>
<evidence type="ECO:0000313" key="2">
    <source>
        <dbReference type="Proteomes" id="UP001516400"/>
    </source>
</evidence>
<sequence>MFGKLKSGLQMAGKFLGIDKAKGVADLVSDAFGKSNNRKGDEDAGGNIFSGFLRMLGFDAKRIGAIAINSIVFVAHLISKSLARSRPFLRSEVEKLPSGSPFEWVRDKPEVKSQLSYMTNPVLPNDIIEYIKERSLDENTDCIQLLICKSSPFIWGMQRSLSGENSTVSGVQALFQFLPTVDEFLKNGDKCEKQHPYCFLNMF</sequence>
<comment type="caution">
    <text evidence="1">The sequence shown here is derived from an EMBL/GenBank/DDBJ whole genome shotgun (WGS) entry which is preliminary data.</text>
</comment>
<accession>A0ABD2MM39</accession>
<gene>
    <name evidence="1" type="ORF">HHI36_011527</name>
</gene>
<protein>
    <submittedName>
        <fullName evidence="1">Uncharacterized protein</fullName>
    </submittedName>
</protein>
<organism evidence="1 2">
    <name type="scientific">Cryptolaemus montrouzieri</name>
    <dbReference type="NCBI Taxonomy" id="559131"/>
    <lineage>
        <taxon>Eukaryota</taxon>
        <taxon>Metazoa</taxon>
        <taxon>Ecdysozoa</taxon>
        <taxon>Arthropoda</taxon>
        <taxon>Hexapoda</taxon>
        <taxon>Insecta</taxon>
        <taxon>Pterygota</taxon>
        <taxon>Neoptera</taxon>
        <taxon>Endopterygota</taxon>
        <taxon>Coleoptera</taxon>
        <taxon>Polyphaga</taxon>
        <taxon>Cucujiformia</taxon>
        <taxon>Coccinelloidea</taxon>
        <taxon>Coccinellidae</taxon>
        <taxon>Scymninae</taxon>
        <taxon>Scymnini</taxon>
        <taxon>Cryptolaemus</taxon>
    </lineage>
</organism>
<dbReference type="EMBL" id="JABFTP020000001">
    <property type="protein sequence ID" value="KAL3267398.1"/>
    <property type="molecule type" value="Genomic_DNA"/>
</dbReference>
<dbReference type="Proteomes" id="UP001516400">
    <property type="component" value="Unassembled WGS sequence"/>
</dbReference>
<evidence type="ECO:0000313" key="1">
    <source>
        <dbReference type="EMBL" id="KAL3267398.1"/>
    </source>
</evidence>
<reference evidence="1 2" key="1">
    <citation type="journal article" date="2021" name="BMC Biol.">
        <title>Horizontally acquired antibacterial genes associated with adaptive radiation of ladybird beetles.</title>
        <authorList>
            <person name="Li H.S."/>
            <person name="Tang X.F."/>
            <person name="Huang Y.H."/>
            <person name="Xu Z.Y."/>
            <person name="Chen M.L."/>
            <person name="Du X.Y."/>
            <person name="Qiu B.Y."/>
            <person name="Chen P.T."/>
            <person name="Zhang W."/>
            <person name="Slipinski A."/>
            <person name="Escalona H.E."/>
            <person name="Waterhouse R.M."/>
            <person name="Zwick A."/>
            <person name="Pang H."/>
        </authorList>
    </citation>
    <scope>NUCLEOTIDE SEQUENCE [LARGE SCALE GENOMIC DNA]</scope>
    <source>
        <strain evidence="1">SYSU2018</strain>
    </source>
</reference>